<dbReference type="SUPFAM" id="SSF53474">
    <property type="entry name" value="alpha/beta-Hydrolases"/>
    <property type="match status" value="1"/>
</dbReference>
<dbReference type="Proteomes" id="UP000274843">
    <property type="component" value="Unassembled WGS sequence"/>
</dbReference>
<sequence length="440" mass="45874">MRRLARALVAALLLTAGTAVPASAADQCLAGASCLDGRLADGTPYLFVKPDHWQGTVIVGLDFAASGLADPLTARLVDRGIAVGGTTRTVTGWNIARAIDNQAEALSRFEAASGPARWAIASGESMGGFVSAGAAQVHPEVFDAAVPFCGGLGGAVGQWNQKLDTVFTLKTLLFPDRDLPVTGIPADVPGAQQAWISALAGAQATPEGRARIALAGAIGQLPEWGLAADGSETPLPRTVTERQEGTYLALAGGPLPYIGQAMSSRRQIEQLAGGNPSWNTGVDYARQLGNDPAVRELYRRAGLDLGADLARLAAAPRIAADPAAVAYLSRGIVFDGELDIPVLTVNGTGDQISTVAQQQSYGAVVRSAGNGPLLRQTYVQTAGHCTFTADEQETAIEVMLDRLRTGHWPSTAPRVMGGRYVPYTPPVFNRPFTATVSPGR</sequence>
<protein>
    <submittedName>
        <fullName evidence="2">Uncharacterized protein</fullName>
    </submittedName>
</protein>
<keyword evidence="1" id="KW-0732">Signal</keyword>
<dbReference type="GeneID" id="301842630"/>
<evidence type="ECO:0000313" key="2">
    <source>
        <dbReference type="EMBL" id="ROS38889.1"/>
    </source>
</evidence>
<accession>A0A3N2GRM4</accession>
<dbReference type="RefSeq" id="WP_231960604.1">
    <property type="nucleotide sequence ID" value="NZ_CBDRCF010000002.1"/>
</dbReference>
<evidence type="ECO:0000256" key="1">
    <source>
        <dbReference type="SAM" id="SignalP"/>
    </source>
</evidence>
<dbReference type="InterPro" id="IPR029058">
    <property type="entry name" value="AB_hydrolase_fold"/>
</dbReference>
<dbReference type="AlphaFoldDB" id="A0A3N2GRM4"/>
<reference evidence="2 3" key="1">
    <citation type="submission" date="2018-11" db="EMBL/GenBank/DDBJ databases">
        <title>Sequencing the genomes of 1000 actinobacteria strains.</title>
        <authorList>
            <person name="Klenk H.-P."/>
        </authorList>
    </citation>
    <scope>NUCLEOTIDE SEQUENCE [LARGE SCALE GENOMIC DNA]</scope>
    <source>
        <strain evidence="2 3">DSM 44348</strain>
    </source>
</reference>
<proteinExistence type="predicted"/>
<dbReference type="Gene3D" id="3.40.50.1820">
    <property type="entry name" value="alpha/beta hydrolase"/>
    <property type="match status" value="2"/>
</dbReference>
<evidence type="ECO:0000313" key="3">
    <source>
        <dbReference type="Proteomes" id="UP000274843"/>
    </source>
</evidence>
<feature type="chain" id="PRO_5018338586" evidence="1">
    <location>
        <begin position="25"/>
        <end position="440"/>
    </location>
</feature>
<name>A0A3N2GRM4_9PSEU</name>
<feature type="signal peptide" evidence="1">
    <location>
        <begin position="1"/>
        <end position="24"/>
    </location>
</feature>
<organism evidence="2 3">
    <name type="scientific">Amycolatopsis thermoflava</name>
    <dbReference type="NCBI Taxonomy" id="84480"/>
    <lineage>
        <taxon>Bacteria</taxon>
        <taxon>Bacillati</taxon>
        <taxon>Actinomycetota</taxon>
        <taxon>Actinomycetes</taxon>
        <taxon>Pseudonocardiales</taxon>
        <taxon>Pseudonocardiaceae</taxon>
        <taxon>Amycolatopsis</taxon>
        <taxon>Amycolatopsis methanolica group</taxon>
    </lineage>
</organism>
<comment type="caution">
    <text evidence="2">The sequence shown here is derived from an EMBL/GenBank/DDBJ whole genome shotgun (WGS) entry which is preliminary data.</text>
</comment>
<gene>
    <name evidence="2" type="ORF">EDD35_1178</name>
</gene>
<dbReference type="EMBL" id="RKHY01000001">
    <property type="protein sequence ID" value="ROS38889.1"/>
    <property type="molecule type" value="Genomic_DNA"/>
</dbReference>
<keyword evidence="3" id="KW-1185">Reference proteome</keyword>